<accession>A0A1B6KBH9</accession>
<evidence type="ECO:0000256" key="5">
    <source>
        <dbReference type="SAM" id="MobiDB-lite"/>
    </source>
</evidence>
<evidence type="ECO:0000256" key="6">
    <source>
        <dbReference type="SAM" id="Phobius"/>
    </source>
</evidence>
<protein>
    <recommendedName>
        <fullName evidence="7">RING-type domain-containing protein</fullName>
    </recommendedName>
</protein>
<dbReference type="SMART" id="SM00184">
    <property type="entry name" value="RING"/>
    <property type="match status" value="1"/>
</dbReference>
<dbReference type="PANTHER" id="PTHR15710:SF243">
    <property type="entry name" value="E3 UBIQUITIN-PROTEIN LIGASE PRAJA-2 ISOFORM X1"/>
    <property type="match status" value="1"/>
</dbReference>
<gene>
    <name evidence="8" type="ORF">g.1926</name>
</gene>
<keyword evidence="3" id="KW-0862">Zinc</keyword>
<dbReference type="Gene3D" id="3.30.40.10">
    <property type="entry name" value="Zinc/RING finger domain, C3HC4 (zinc finger)"/>
    <property type="match status" value="1"/>
</dbReference>
<feature type="transmembrane region" description="Helical" evidence="6">
    <location>
        <begin position="6"/>
        <end position="24"/>
    </location>
</feature>
<evidence type="ECO:0000256" key="4">
    <source>
        <dbReference type="PROSITE-ProRule" id="PRU00175"/>
    </source>
</evidence>
<organism evidence="8">
    <name type="scientific">Graphocephala atropunctata</name>
    <dbReference type="NCBI Taxonomy" id="36148"/>
    <lineage>
        <taxon>Eukaryota</taxon>
        <taxon>Metazoa</taxon>
        <taxon>Ecdysozoa</taxon>
        <taxon>Arthropoda</taxon>
        <taxon>Hexapoda</taxon>
        <taxon>Insecta</taxon>
        <taxon>Pterygota</taxon>
        <taxon>Neoptera</taxon>
        <taxon>Paraneoptera</taxon>
        <taxon>Hemiptera</taxon>
        <taxon>Auchenorrhyncha</taxon>
        <taxon>Membracoidea</taxon>
        <taxon>Cicadellidae</taxon>
        <taxon>Cicadellinae</taxon>
        <taxon>Cicadellini</taxon>
        <taxon>Graphocephala</taxon>
    </lineage>
</organism>
<evidence type="ECO:0000256" key="2">
    <source>
        <dbReference type="ARBA" id="ARBA00022771"/>
    </source>
</evidence>
<dbReference type="GO" id="GO:0061630">
    <property type="term" value="F:ubiquitin protein ligase activity"/>
    <property type="evidence" value="ECO:0007669"/>
    <property type="project" value="TreeGrafter"/>
</dbReference>
<reference evidence="8" key="1">
    <citation type="submission" date="2015-11" db="EMBL/GenBank/DDBJ databases">
        <title>De novo transcriptome assembly of four potential Pierce s Disease insect vectors from Arizona vineyards.</title>
        <authorList>
            <person name="Tassone E.E."/>
        </authorList>
    </citation>
    <scope>NUCLEOTIDE SEQUENCE</scope>
</reference>
<feature type="domain" description="RING-type" evidence="7">
    <location>
        <begin position="74"/>
        <end position="114"/>
    </location>
</feature>
<dbReference type="InterPro" id="IPR001841">
    <property type="entry name" value="Znf_RING"/>
</dbReference>
<evidence type="ECO:0000313" key="8">
    <source>
        <dbReference type="EMBL" id="JAT08544.1"/>
    </source>
</evidence>
<dbReference type="GO" id="GO:0016567">
    <property type="term" value="P:protein ubiquitination"/>
    <property type="evidence" value="ECO:0007669"/>
    <property type="project" value="TreeGrafter"/>
</dbReference>
<proteinExistence type="predicted"/>
<dbReference type="AlphaFoldDB" id="A0A1B6KBH9"/>
<dbReference type="InterPro" id="IPR013083">
    <property type="entry name" value="Znf_RING/FYVE/PHD"/>
</dbReference>
<keyword evidence="6" id="KW-0812">Transmembrane</keyword>
<evidence type="ECO:0000259" key="7">
    <source>
        <dbReference type="PROSITE" id="PS50089"/>
    </source>
</evidence>
<name>A0A1B6KBH9_9HEMI</name>
<dbReference type="PROSITE" id="PS50089">
    <property type="entry name" value="ZF_RING_2"/>
    <property type="match status" value="1"/>
</dbReference>
<keyword evidence="6" id="KW-0472">Membrane</keyword>
<dbReference type="PANTHER" id="PTHR15710">
    <property type="entry name" value="E3 UBIQUITIN-PROTEIN LIGASE PRAJA"/>
    <property type="match status" value="1"/>
</dbReference>
<evidence type="ECO:0000256" key="3">
    <source>
        <dbReference type="ARBA" id="ARBA00022833"/>
    </source>
</evidence>
<evidence type="ECO:0000256" key="1">
    <source>
        <dbReference type="ARBA" id="ARBA00022723"/>
    </source>
</evidence>
<feature type="region of interest" description="Disordered" evidence="5">
    <location>
        <begin position="28"/>
        <end position="64"/>
    </location>
</feature>
<dbReference type="Pfam" id="PF13639">
    <property type="entry name" value="zf-RING_2"/>
    <property type="match status" value="1"/>
</dbReference>
<dbReference type="GO" id="GO:0005737">
    <property type="term" value="C:cytoplasm"/>
    <property type="evidence" value="ECO:0007669"/>
    <property type="project" value="TreeGrafter"/>
</dbReference>
<dbReference type="SUPFAM" id="SSF57850">
    <property type="entry name" value="RING/U-box"/>
    <property type="match status" value="1"/>
</dbReference>
<dbReference type="GO" id="GO:0008270">
    <property type="term" value="F:zinc ion binding"/>
    <property type="evidence" value="ECO:0007669"/>
    <property type="project" value="UniProtKB-KW"/>
</dbReference>
<keyword evidence="1" id="KW-0479">Metal-binding</keyword>
<sequence length="118" mass="13774">MPAYGYMGVIGGFIALGVLIWTIWKQEERPQKESSSNFNPGPGYDRPRETSWEDEDVSLNGRRRRMRRSSDEHCTICMEPLSSQPTRRLPCKHICHDKCISKWFEEQKTCPSCRKACY</sequence>
<keyword evidence="6" id="KW-1133">Transmembrane helix</keyword>
<keyword evidence="2 4" id="KW-0863">Zinc-finger</keyword>
<dbReference type="EMBL" id="GEBQ01031433">
    <property type="protein sequence ID" value="JAT08544.1"/>
    <property type="molecule type" value="Transcribed_RNA"/>
</dbReference>